<name>A0ABS8KX63_9HYPH</name>
<evidence type="ECO:0000313" key="2">
    <source>
        <dbReference type="EMBL" id="MCC8430656.1"/>
    </source>
</evidence>
<dbReference type="PANTHER" id="PTHR43236">
    <property type="entry name" value="ANTITOXIN HIGA1"/>
    <property type="match status" value="1"/>
</dbReference>
<protein>
    <submittedName>
        <fullName evidence="2">ImmA/IrrE family metallo-endopeptidase</fullName>
    </submittedName>
</protein>
<proteinExistence type="predicted"/>
<evidence type="ECO:0000313" key="3">
    <source>
        <dbReference type="Proteomes" id="UP001198862"/>
    </source>
</evidence>
<dbReference type="PANTHER" id="PTHR43236:SF2">
    <property type="entry name" value="BLL0069 PROTEIN"/>
    <property type="match status" value="1"/>
</dbReference>
<dbReference type="Proteomes" id="UP001198862">
    <property type="component" value="Unassembled WGS sequence"/>
</dbReference>
<keyword evidence="3" id="KW-1185">Reference proteome</keyword>
<dbReference type="Gene3D" id="1.10.10.2910">
    <property type="match status" value="1"/>
</dbReference>
<reference evidence="2 3" key="1">
    <citation type="submission" date="2021-11" db="EMBL/GenBank/DDBJ databases">
        <authorList>
            <person name="Lee D.-H."/>
            <person name="Kim S.-B."/>
        </authorList>
    </citation>
    <scope>NUCLEOTIDE SEQUENCE [LARGE SCALE GENOMIC DNA]</scope>
    <source>
        <strain evidence="2 3">KCTC 52223</strain>
    </source>
</reference>
<dbReference type="RefSeq" id="WP_230551809.1">
    <property type="nucleotide sequence ID" value="NZ_JAJISD010000007.1"/>
</dbReference>
<gene>
    <name evidence="2" type="ORF">LJ725_16925</name>
</gene>
<dbReference type="EMBL" id="JAJISD010000007">
    <property type="protein sequence ID" value="MCC8430656.1"/>
    <property type="molecule type" value="Genomic_DNA"/>
</dbReference>
<feature type="domain" description="IrrE N-terminal-like" evidence="1">
    <location>
        <begin position="33"/>
        <end position="167"/>
    </location>
</feature>
<dbReference type="InterPro" id="IPR052345">
    <property type="entry name" value="Rad_response_metalloprotease"/>
</dbReference>
<comment type="caution">
    <text evidence="2">The sequence shown here is derived from an EMBL/GenBank/DDBJ whole genome shotgun (WGS) entry which is preliminary data.</text>
</comment>
<accession>A0ABS8KX63</accession>
<evidence type="ECO:0000259" key="1">
    <source>
        <dbReference type="Pfam" id="PF06114"/>
    </source>
</evidence>
<sequence length="170" mass="18559">MADKVKARAEALRLFEANAVKSAPVPLDRIARAAGTIVQYAPFDGELSGMAFIKNGQAMIGVNSLHAPTRKRFTLAHELGHVILHRHVLETEGVHVDKGILRRDTLASQGTDDREIEANNFAAELLIPEPLLAATLDGRTLDLEDDEAVQALAKRFNVSASALVYRIQRS</sequence>
<organism evidence="2 3">
    <name type="scientific">Reyranella aquatilis</name>
    <dbReference type="NCBI Taxonomy" id="2035356"/>
    <lineage>
        <taxon>Bacteria</taxon>
        <taxon>Pseudomonadati</taxon>
        <taxon>Pseudomonadota</taxon>
        <taxon>Alphaproteobacteria</taxon>
        <taxon>Hyphomicrobiales</taxon>
        <taxon>Reyranellaceae</taxon>
        <taxon>Reyranella</taxon>
    </lineage>
</organism>
<dbReference type="Pfam" id="PF06114">
    <property type="entry name" value="Peptidase_M78"/>
    <property type="match status" value="1"/>
</dbReference>
<dbReference type="InterPro" id="IPR010359">
    <property type="entry name" value="IrrE_HExxH"/>
</dbReference>